<organism evidence="2 3">
    <name type="scientific">Paramecium sonneborni</name>
    <dbReference type="NCBI Taxonomy" id="65129"/>
    <lineage>
        <taxon>Eukaryota</taxon>
        <taxon>Sar</taxon>
        <taxon>Alveolata</taxon>
        <taxon>Ciliophora</taxon>
        <taxon>Intramacronucleata</taxon>
        <taxon>Oligohymenophorea</taxon>
        <taxon>Peniculida</taxon>
        <taxon>Parameciidae</taxon>
        <taxon>Paramecium</taxon>
    </lineage>
</organism>
<comment type="caution">
    <text evidence="2">The sequence shown here is derived from an EMBL/GenBank/DDBJ whole genome shotgun (WGS) entry which is preliminary data.</text>
</comment>
<accession>A0A8S1LZW5</accession>
<dbReference type="Pfam" id="PF07004">
    <property type="entry name" value="SHIPPO-rpt"/>
    <property type="match status" value="2"/>
</dbReference>
<name>A0A8S1LZW5_9CILI</name>
<evidence type="ECO:0000313" key="2">
    <source>
        <dbReference type="EMBL" id="CAD8071141.1"/>
    </source>
</evidence>
<dbReference type="EMBL" id="CAJJDN010000027">
    <property type="protein sequence ID" value="CAD8071141.1"/>
    <property type="molecule type" value="Genomic_DNA"/>
</dbReference>
<proteinExistence type="predicted"/>
<protein>
    <submittedName>
        <fullName evidence="2">Uncharacterized protein</fullName>
    </submittedName>
</protein>
<dbReference type="AlphaFoldDB" id="A0A8S1LZW5"/>
<dbReference type="Proteomes" id="UP000692954">
    <property type="component" value="Unassembled WGS sequence"/>
</dbReference>
<keyword evidence="3" id="KW-1185">Reference proteome</keyword>
<feature type="compositionally biased region" description="Basic and acidic residues" evidence="1">
    <location>
        <begin position="231"/>
        <end position="246"/>
    </location>
</feature>
<dbReference type="InterPro" id="IPR010736">
    <property type="entry name" value="SHIPPO-rpt"/>
</dbReference>
<evidence type="ECO:0000313" key="3">
    <source>
        <dbReference type="Proteomes" id="UP000692954"/>
    </source>
</evidence>
<reference evidence="2" key="1">
    <citation type="submission" date="2021-01" db="EMBL/GenBank/DDBJ databases">
        <authorList>
            <consortium name="Genoscope - CEA"/>
            <person name="William W."/>
        </authorList>
    </citation>
    <scope>NUCLEOTIDE SEQUENCE</scope>
</reference>
<evidence type="ECO:0000256" key="1">
    <source>
        <dbReference type="SAM" id="MobiDB-lite"/>
    </source>
</evidence>
<gene>
    <name evidence="2" type="ORF">PSON_ATCC_30995.1.T0270368</name>
</gene>
<dbReference type="OrthoDB" id="308476at2759"/>
<feature type="region of interest" description="Disordered" evidence="1">
    <location>
        <begin position="231"/>
        <end position="252"/>
    </location>
</feature>
<sequence length="274" mass="30273">MSITVSTCQQICQSPLNLSPSKNLWTFSKSDRFGKLANPTFCQQAFYNLPSQIEKRSAGIGKGNKIDFTKVVVPSPSPQQYNLGSDVQLNLKKNKGYKFGVSRDKMASTGILGTLNLKTPAPGTYDLGTTLSDIRYTMRPKPQKSSLISNAKVPGPGQYESLPAINEKGRYPISKYSNSCATLFNPKSSKRFTTDYSTKVPGPGQYGLDKTGIQQDGRYFVSKFHDSNVRSFPKEARRTGSNEKYKTPAPGNYRLPSEFGYYEASKSVGHTEPK</sequence>